<dbReference type="OrthoDB" id="9772589at2"/>
<organism evidence="5 6">
    <name type="scientific">Mangrovactinospora gilvigrisea</name>
    <dbReference type="NCBI Taxonomy" id="1428644"/>
    <lineage>
        <taxon>Bacteria</taxon>
        <taxon>Bacillati</taxon>
        <taxon>Actinomycetota</taxon>
        <taxon>Actinomycetes</taxon>
        <taxon>Kitasatosporales</taxon>
        <taxon>Streptomycetaceae</taxon>
        <taxon>Mangrovactinospora</taxon>
    </lineage>
</organism>
<dbReference type="Gene3D" id="3.40.50.2300">
    <property type="match status" value="2"/>
</dbReference>
<dbReference type="PANTHER" id="PTHR47151">
    <property type="entry name" value="LEU/ILE/VAL-BINDING ABC TRANSPORTER SUBUNIT"/>
    <property type="match status" value="1"/>
</dbReference>
<protein>
    <submittedName>
        <fullName evidence="5">Branched chain amino acid ABC transporter substrate-binding protein</fullName>
    </submittedName>
</protein>
<dbReference type="InterPro" id="IPR028081">
    <property type="entry name" value="Leu-bd"/>
</dbReference>
<keyword evidence="2 3" id="KW-0732">Signal</keyword>
<feature type="signal peptide" evidence="3">
    <location>
        <begin position="1"/>
        <end position="24"/>
    </location>
</feature>
<name>A0A1J7B9Y9_9ACTN</name>
<evidence type="ECO:0000256" key="2">
    <source>
        <dbReference type="ARBA" id="ARBA00022729"/>
    </source>
</evidence>
<evidence type="ECO:0000256" key="1">
    <source>
        <dbReference type="ARBA" id="ARBA00010062"/>
    </source>
</evidence>
<dbReference type="PANTHER" id="PTHR47151:SF2">
    <property type="entry name" value="AMINO ACID BINDING PROTEIN"/>
    <property type="match status" value="1"/>
</dbReference>
<dbReference type="EMBL" id="MLCF01000156">
    <property type="protein sequence ID" value="OIV35413.1"/>
    <property type="molecule type" value="Genomic_DNA"/>
</dbReference>
<accession>A0A1J7B9Y9</accession>
<reference evidence="5 6" key="1">
    <citation type="submission" date="2016-10" db="EMBL/GenBank/DDBJ databases">
        <title>Genome sequence of Streptomyces gilvigriseus MUSC 26.</title>
        <authorList>
            <person name="Lee L.-H."/>
            <person name="Ser H.-L."/>
        </authorList>
    </citation>
    <scope>NUCLEOTIDE SEQUENCE [LARGE SCALE GENOMIC DNA]</scope>
    <source>
        <strain evidence="5 6">MUSC 26</strain>
    </source>
</reference>
<gene>
    <name evidence="5" type="ORF">BIV57_21720</name>
</gene>
<dbReference type="AlphaFoldDB" id="A0A1J7B9Y9"/>
<evidence type="ECO:0000313" key="5">
    <source>
        <dbReference type="EMBL" id="OIV35413.1"/>
    </source>
</evidence>
<proteinExistence type="inferred from homology"/>
<evidence type="ECO:0000313" key="6">
    <source>
        <dbReference type="Proteomes" id="UP000243342"/>
    </source>
</evidence>
<sequence length="399" mass="41251">MLHRKIVKFAVPLAAGVLALSACSSNGKSGGGGKSGGSGGGKTVTIGLQGPLSGANAQLGINVKDGVQLAFNQFNAKPNKPFTVKLATSDDEGDPSKANAAATQLIQNNSIKAVIGPIFSGPTKASEPLYSSASLLSITPSATNPQLTTQGFTSFLQGIANDNLQGKAMADYITKKLTPKPTKVYVIDDKSEYGVGLANVARADLKADGVQVVSDSVPAGTPDYSGPAAKVANSKATALIYAGYYADAAPLAKKLHDAGYTGAVFSDDGAKDPQLVKLAGTAVNNWYLTCPCTDPTVQASTKTFATQYTSTFKTPPSTYSAEGYDEANMLLQQITKLGAGVSRQALLAAMKTADYKGISKEFSFKSTGQFKGTDVWIYQVKSGKITFLGNVNQLVGSAG</sequence>
<dbReference type="PROSITE" id="PS51257">
    <property type="entry name" value="PROKAR_LIPOPROTEIN"/>
    <property type="match status" value="1"/>
</dbReference>
<dbReference type="CDD" id="cd06342">
    <property type="entry name" value="PBP1_ABC_LIVBP-like"/>
    <property type="match status" value="1"/>
</dbReference>
<feature type="chain" id="PRO_5039053935" evidence="3">
    <location>
        <begin position="25"/>
        <end position="399"/>
    </location>
</feature>
<comment type="similarity">
    <text evidence="1">Belongs to the leucine-binding protein family.</text>
</comment>
<dbReference type="Proteomes" id="UP000243342">
    <property type="component" value="Unassembled WGS sequence"/>
</dbReference>
<dbReference type="InterPro" id="IPR028082">
    <property type="entry name" value="Peripla_BP_I"/>
</dbReference>
<dbReference type="STRING" id="1428644.BIV57_21720"/>
<keyword evidence="6" id="KW-1185">Reference proteome</keyword>
<feature type="domain" description="Leucine-binding protein" evidence="4">
    <location>
        <begin position="43"/>
        <end position="383"/>
    </location>
</feature>
<dbReference type="SUPFAM" id="SSF53822">
    <property type="entry name" value="Periplasmic binding protein-like I"/>
    <property type="match status" value="1"/>
</dbReference>
<dbReference type="Pfam" id="PF13458">
    <property type="entry name" value="Peripla_BP_6"/>
    <property type="match status" value="1"/>
</dbReference>
<evidence type="ECO:0000256" key="3">
    <source>
        <dbReference type="SAM" id="SignalP"/>
    </source>
</evidence>
<evidence type="ECO:0000259" key="4">
    <source>
        <dbReference type="Pfam" id="PF13458"/>
    </source>
</evidence>
<comment type="caution">
    <text evidence="5">The sequence shown here is derived from an EMBL/GenBank/DDBJ whole genome shotgun (WGS) entry which is preliminary data.</text>
</comment>